<dbReference type="RefSeq" id="WP_093418964.1">
    <property type="nucleotide sequence ID" value="NZ_FOXA01000003.1"/>
</dbReference>
<organism evidence="2 3">
    <name type="scientific">Tranquillimonas alkanivorans</name>
    <dbReference type="NCBI Taxonomy" id="441119"/>
    <lineage>
        <taxon>Bacteria</taxon>
        <taxon>Pseudomonadati</taxon>
        <taxon>Pseudomonadota</taxon>
        <taxon>Alphaproteobacteria</taxon>
        <taxon>Rhodobacterales</taxon>
        <taxon>Roseobacteraceae</taxon>
        <taxon>Tranquillimonas</taxon>
    </lineage>
</organism>
<evidence type="ECO:0000313" key="2">
    <source>
        <dbReference type="EMBL" id="SFP17078.1"/>
    </source>
</evidence>
<keyword evidence="3" id="KW-1185">Reference proteome</keyword>
<keyword evidence="1" id="KW-1133">Transmembrane helix</keyword>
<keyword evidence="1" id="KW-0812">Transmembrane</keyword>
<dbReference type="EMBL" id="FOXA01000003">
    <property type="protein sequence ID" value="SFP17078.1"/>
    <property type="molecule type" value="Genomic_DNA"/>
</dbReference>
<gene>
    <name evidence="2" type="ORF">SAMN04488047_103109</name>
</gene>
<evidence type="ECO:0000256" key="1">
    <source>
        <dbReference type="SAM" id="Phobius"/>
    </source>
</evidence>
<keyword evidence="1" id="KW-0472">Membrane</keyword>
<proteinExistence type="predicted"/>
<evidence type="ECO:0000313" key="3">
    <source>
        <dbReference type="Proteomes" id="UP000199356"/>
    </source>
</evidence>
<feature type="transmembrane region" description="Helical" evidence="1">
    <location>
        <begin position="34"/>
        <end position="54"/>
    </location>
</feature>
<reference evidence="2 3" key="1">
    <citation type="submission" date="2016-10" db="EMBL/GenBank/DDBJ databases">
        <authorList>
            <person name="de Groot N.N."/>
        </authorList>
    </citation>
    <scope>NUCLEOTIDE SEQUENCE [LARGE SCALE GENOMIC DNA]</scope>
    <source>
        <strain evidence="2 3">DSM 19547</strain>
    </source>
</reference>
<name>A0A1I5N5J3_9RHOB</name>
<accession>A0A1I5N5J3</accession>
<dbReference type="STRING" id="441119.SAMN04488047_103109"/>
<dbReference type="AlphaFoldDB" id="A0A1I5N5J3"/>
<protein>
    <submittedName>
        <fullName evidence="2">Uncharacterized protein</fullName>
    </submittedName>
</protein>
<dbReference type="OrthoDB" id="7836441at2"/>
<dbReference type="Proteomes" id="UP000199356">
    <property type="component" value="Unassembled WGS sequence"/>
</dbReference>
<sequence length="221" mass="24733">MTRAALLWTTGAGAVALAALVLWAVPFDWSEVRVQQATIAAVVVAAGWFMGFLLREIGQQLSRSERLRDAHRALYAEIQHNLGNLGTAEELQGFGQEMLGRIRDADGFVPFIPRERNDTVFRALVSEIHILPRTSIDPVVQYYSQLAALDALVDDMRGDSFKTMSPLRRADIYTDYIGIKLRLIEYGNEALATIDAYAKGGRRKARRVSEKRRAARREAQA</sequence>